<organism evidence="1 2">
    <name type="scientific">Sulfuriferula nivalis</name>
    <dbReference type="NCBI Taxonomy" id="2675298"/>
    <lineage>
        <taxon>Bacteria</taxon>
        <taxon>Pseudomonadati</taxon>
        <taxon>Pseudomonadota</taxon>
        <taxon>Betaproteobacteria</taxon>
        <taxon>Nitrosomonadales</taxon>
        <taxon>Sulfuricellaceae</taxon>
        <taxon>Sulfuriferula</taxon>
    </lineage>
</organism>
<dbReference type="Proteomes" id="UP000463939">
    <property type="component" value="Chromosome"/>
</dbReference>
<protein>
    <submittedName>
        <fullName evidence="1">Replication protein A</fullName>
    </submittedName>
</protein>
<dbReference type="SUPFAM" id="SSF52540">
    <property type="entry name" value="P-loop containing nucleoside triphosphate hydrolases"/>
    <property type="match status" value="1"/>
</dbReference>
<dbReference type="InterPro" id="IPR038724">
    <property type="entry name" value="RepA"/>
</dbReference>
<name>A0A809RGB0_9PROT</name>
<evidence type="ECO:0000313" key="1">
    <source>
        <dbReference type="EMBL" id="BBP00615.1"/>
    </source>
</evidence>
<dbReference type="KEGG" id="sniv:SFSGTM_13230"/>
<dbReference type="Gene3D" id="3.40.50.300">
    <property type="entry name" value="P-loop containing nucleotide triphosphate hydrolases"/>
    <property type="match status" value="1"/>
</dbReference>
<reference evidence="2" key="1">
    <citation type="submission" date="2019-11" db="EMBL/GenBank/DDBJ databases">
        <title>Isolation and characterization of a novel species in the genus Sulfuriferula.</title>
        <authorList>
            <person name="Mochizuki J."/>
            <person name="Kojima H."/>
            <person name="Fukui M."/>
        </authorList>
    </citation>
    <scope>NUCLEOTIDE SEQUENCE [LARGE SCALE GENOMIC DNA]</scope>
    <source>
        <strain evidence="2">SGTM</strain>
    </source>
</reference>
<dbReference type="CDD" id="cd01125">
    <property type="entry name" value="RepA_RSF1010_like"/>
    <property type="match status" value="1"/>
</dbReference>
<dbReference type="InterPro" id="IPR027417">
    <property type="entry name" value="P-loop_NTPase"/>
</dbReference>
<accession>A0A809RGB0</accession>
<proteinExistence type="predicted"/>
<dbReference type="EMBL" id="AP021881">
    <property type="protein sequence ID" value="BBP00615.1"/>
    <property type="molecule type" value="Genomic_DNA"/>
</dbReference>
<dbReference type="Pfam" id="PF13481">
    <property type="entry name" value="AAA_25"/>
    <property type="match status" value="1"/>
</dbReference>
<keyword evidence="2" id="KW-1185">Reference proteome</keyword>
<gene>
    <name evidence="1" type="ORF">SFSGTM_13230</name>
</gene>
<sequence>MASGGTGKSFLALDIAISQVIGRPVADGLFPSTNQHKVVYLAGEESDRLLAERLRCMLTKRERELPTLQNLILLAMSGNDCLLVSRGQPTSLLNELENVAQGARLIILDPIRRLHDGDENDSAAMTQFVIALESLAKKTGAAVIGLHHTNRASVEDASSQHASRGSSALVDGARWQINLSTMNEKTAAVCGKSNEDRHNFVALDFVKGNYFSPRPRSWLKRDPNGSLKLVTLNKSQPKGKTVGGAHLIF</sequence>
<evidence type="ECO:0000313" key="2">
    <source>
        <dbReference type="Proteomes" id="UP000463939"/>
    </source>
</evidence>
<dbReference type="AlphaFoldDB" id="A0A809RGB0"/>